<dbReference type="Gene3D" id="1.10.8.60">
    <property type="match status" value="1"/>
</dbReference>
<dbReference type="SUPFAM" id="SSF52540">
    <property type="entry name" value="P-loop containing nucleoside triphosphate hydrolases"/>
    <property type="match status" value="1"/>
</dbReference>
<dbReference type="Gene3D" id="3.40.50.300">
    <property type="entry name" value="P-loop containing nucleotide triphosphate hydrolases"/>
    <property type="match status" value="1"/>
</dbReference>
<dbReference type="EMBL" id="CAJNIZ010005696">
    <property type="protein sequence ID" value="CAE7243793.1"/>
    <property type="molecule type" value="Genomic_DNA"/>
</dbReference>
<dbReference type="InterPro" id="IPR003959">
    <property type="entry name" value="ATPase_AAA_core"/>
</dbReference>
<evidence type="ECO:0000256" key="3">
    <source>
        <dbReference type="ARBA" id="ARBA00022741"/>
    </source>
</evidence>
<dbReference type="Pfam" id="PF07724">
    <property type="entry name" value="AAA_2"/>
    <property type="match status" value="1"/>
</dbReference>
<evidence type="ECO:0000313" key="6">
    <source>
        <dbReference type="EMBL" id="CAE7243793.1"/>
    </source>
</evidence>
<keyword evidence="1" id="KW-0150">Chloroplast</keyword>
<dbReference type="Pfam" id="PF10431">
    <property type="entry name" value="ClpB_D2-small"/>
    <property type="match status" value="1"/>
</dbReference>
<keyword evidence="2" id="KW-0677">Repeat</keyword>
<feature type="non-terminal residue" evidence="6">
    <location>
        <position position="1"/>
    </location>
</feature>
<dbReference type="InterPro" id="IPR027417">
    <property type="entry name" value="P-loop_NTPase"/>
</dbReference>
<evidence type="ECO:0000256" key="2">
    <source>
        <dbReference type="ARBA" id="ARBA00022737"/>
    </source>
</evidence>
<keyword evidence="7" id="KW-1185">Reference proteome</keyword>
<dbReference type="InterPro" id="IPR050130">
    <property type="entry name" value="ClpA_ClpB"/>
</dbReference>
<name>A0A812LI28_SYMPI</name>
<dbReference type="GO" id="GO:0016887">
    <property type="term" value="F:ATP hydrolysis activity"/>
    <property type="evidence" value="ECO:0007669"/>
    <property type="project" value="InterPro"/>
</dbReference>
<dbReference type="PANTHER" id="PTHR11638:SF155">
    <property type="entry name" value="CHAPERONE PROTEIN CLPC1, CHLOROPLASTIC-LIKE"/>
    <property type="match status" value="1"/>
</dbReference>
<keyword evidence="4" id="KW-0067">ATP-binding</keyword>
<organism evidence="6 7">
    <name type="scientific">Symbiodinium pilosum</name>
    <name type="common">Dinoflagellate</name>
    <dbReference type="NCBI Taxonomy" id="2952"/>
    <lineage>
        <taxon>Eukaryota</taxon>
        <taxon>Sar</taxon>
        <taxon>Alveolata</taxon>
        <taxon>Dinophyceae</taxon>
        <taxon>Suessiales</taxon>
        <taxon>Symbiodiniaceae</taxon>
        <taxon>Symbiodinium</taxon>
    </lineage>
</organism>
<dbReference type="GO" id="GO:0005737">
    <property type="term" value="C:cytoplasm"/>
    <property type="evidence" value="ECO:0007669"/>
    <property type="project" value="TreeGrafter"/>
</dbReference>
<dbReference type="PRINTS" id="PR00300">
    <property type="entry name" value="CLPPROTEASEA"/>
</dbReference>
<keyword evidence="3" id="KW-0547">Nucleotide-binding</keyword>
<dbReference type="OrthoDB" id="47330at2759"/>
<accession>A0A812LI28</accession>
<feature type="domain" description="Clp ATPase C-terminal" evidence="5">
    <location>
        <begin position="127"/>
        <end position="212"/>
    </location>
</feature>
<feature type="non-terminal residue" evidence="6">
    <location>
        <position position="212"/>
    </location>
</feature>
<dbReference type="SMART" id="SM01086">
    <property type="entry name" value="ClpB_D2-small"/>
    <property type="match status" value="1"/>
</dbReference>
<sequence length="212" mass="23618">VGYTDGGALTEAVRRRPYSLVLFDEVEKAHPDVFNVLLQLLDDGRLTDSRGRVVSFANTLVVMTSNIGSRSVQKSAAGGLGLGFGVGEDEEEDKYSKVKELVHEEMKSFFRPEFLNRLDEVIVFRPLREDDVRAIAEVEFKKVLARLADKDLEVTLSKSFKEQVIKEGYDPAYGARPLRRAITRMLEDTLAEHLLESAAASRKGKTAVELSA</sequence>
<dbReference type="PANTHER" id="PTHR11638">
    <property type="entry name" value="ATP-DEPENDENT CLP PROTEASE"/>
    <property type="match status" value="1"/>
</dbReference>
<gene>
    <name evidence="6" type="primary">clpC</name>
    <name evidence="6" type="ORF">SPIL2461_LOCUS4366</name>
</gene>
<dbReference type="InterPro" id="IPR019489">
    <property type="entry name" value="Clp_ATPase_C"/>
</dbReference>
<proteinExistence type="predicted"/>
<dbReference type="InterPro" id="IPR001270">
    <property type="entry name" value="ClpA/B"/>
</dbReference>
<evidence type="ECO:0000256" key="1">
    <source>
        <dbReference type="ARBA" id="ARBA00022528"/>
    </source>
</evidence>
<dbReference type="GO" id="GO:0034605">
    <property type="term" value="P:cellular response to heat"/>
    <property type="evidence" value="ECO:0007669"/>
    <property type="project" value="TreeGrafter"/>
</dbReference>
<dbReference type="GO" id="GO:0005524">
    <property type="term" value="F:ATP binding"/>
    <property type="evidence" value="ECO:0007669"/>
    <property type="project" value="UniProtKB-KW"/>
</dbReference>
<evidence type="ECO:0000256" key="4">
    <source>
        <dbReference type="ARBA" id="ARBA00022840"/>
    </source>
</evidence>
<dbReference type="AlphaFoldDB" id="A0A812LI28"/>
<reference evidence="6" key="1">
    <citation type="submission" date="2021-02" db="EMBL/GenBank/DDBJ databases">
        <authorList>
            <person name="Dougan E. K."/>
            <person name="Rhodes N."/>
            <person name="Thang M."/>
            <person name="Chan C."/>
        </authorList>
    </citation>
    <scope>NUCLEOTIDE SEQUENCE</scope>
</reference>
<evidence type="ECO:0000259" key="5">
    <source>
        <dbReference type="SMART" id="SM01086"/>
    </source>
</evidence>
<comment type="caution">
    <text evidence="6">The sequence shown here is derived from an EMBL/GenBank/DDBJ whole genome shotgun (WGS) entry which is preliminary data.</text>
</comment>
<evidence type="ECO:0000313" key="7">
    <source>
        <dbReference type="Proteomes" id="UP000649617"/>
    </source>
</evidence>
<protein>
    <submittedName>
        <fullName evidence="6">ClpC protein</fullName>
    </submittedName>
</protein>
<keyword evidence="1" id="KW-0934">Plastid</keyword>
<dbReference type="Proteomes" id="UP000649617">
    <property type="component" value="Unassembled WGS sequence"/>
</dbReference>